<dbReference type="RefSeq" id="WP_007254882.1">
    <property type="nucleotide sequence ID" value="NZ_CH724107.1"/>
</dbReference>
<reference evidence="3 4" key="1">
    <citation type="journal article" date="2010" name="J. Bacteriol.">
        <title>Genome sequences of Oceanicola granulosus HTCC2516(T) and Oceanicola batsensis HTCC2597(TDelta).</title>
        <authorList>
            <person name="Thrash J.C."/>
            <person name="Cho J.C."/>
            <person name="Vergin K.L."/>
            <person name="Giovannoni S.J."/>
        </authorList>
    </citation>
    <scope>NUCLEOTIDE SEQUENCE [LARGE SCALE GENOMIC DNA]</scope>
    <source>
        <strain evidence="4">ATCC BAA-861 / DSM 15982 / KCTC 12143 / HTCC2516</strain>
    </source>
</reference>
<evidence type="ECO:0000259" key="2">
    <source>
        <dbReference type="Pfam" id="PF10135"/>
    </source>
</evidence>
<dbReference type="HOGENOM" id="CLU_155700_2_2_5"/>
<dbReference type="EMBL" id="AAOT01000009">
    <property type="protein sequence ID" value="EAR51748.1"/>
    <property type="molecule type" value="Genomic_DNA"/>
</dbReference>
<protein>
    <recommendedName>
        <fullName evidence="2">Flagellar protein FlgJ N-terminal domain-containing protein</fullName>
    </recommendedName>
</protein>
<sequence>MEAPADGIRQPLPASSAARPRGAGEAEARKIAVEFEAVFLTQAVEQMMSTVEGGIFGGGHAEETWRGFLSRAFAEEVAKGGTTGIATSIETAINAYQSRITGGDEA</sequence>
<feature type="domain" description="Flagellar protein FlgJ N-terminal" evidence="2">
    <location>
        <begin position="46"/>
        <end position="89"/>
    </location>
</feature>
<gene>
    <name evidence="3" type="ORF">OG2516_06781</name>
</gene>
<evidence type="ECO:0000313" key="4">
    <source>
        <dbReference type="Proteomes" id="UP000003635"/>
    </source>
</evidence>
<comment type="caution">
    <text evidence="3">The sequence shown here is derived from an EMBL/GenBank/DDBJ whole genome shotgun (WGS) entry which is preliminary data.</text>
</comment>
<dbReference type="STRING" id="314256.OG2516_06781"/>
<dbReference type="OrthoDB" id="7862954at2"/>
<organism evidence="3 4">
    <name type="scientific">Oceanicola granulosus (strain ATCC BAA-861 / DSM 15982 / KCTC 12143 / HTCC2516)</name>
    <dbReference type="NCBI Taxonomy" id="314256"/>
    <lineage>
        <taxon>Bacteria</taxon>
        <taxon>Pseudomonadati</taxon>
        <taxon>Pseudomonadota</taxon>
        <taxon>Alphaproteobacteria</taxon>
        <taxon>Rhodobacterales</taxon>
        <taxon>Roseobacteraceae</taxon>
        <taxon>Oceanicola</taxon>
    </lineage>
</organism>
<dbReference type="eggNOG" id="COG3951">
    <property type="taxonomic scope" value="Bacteria"/>
</dbReference>
<dbReference type="AlphaFoldDB" id="Q2CGH0"/>
<dbReference type="InterPro" id="IPR019301">
    <property type="entry name" value="Flagellar_prot_FlgJ_N"/>
</dbReference>
<feature type="region of interest" description="Disordered" evidence="1">
    <location>
        <begin position="1"/>
        <end position="26"/>
    </location>
</feature>
<name>Q2CGH0_OCEGH</name>
<evidence type="ECO:0000313" key="3">
    <source>
        <dbReference type="EMBL" id="EAR51748.1"/>
    </source>
</evidence>
<evidence type="ECO:0000256" key="1">
    <source>
        <dbReference type="SAM" id="MobiDB-lite"/>
    </source>
</evidence>
<dbReference type="Pfam" id="PF10135">
    <property type="entry name" value="Rod-binding"/>
    <property type="match status" value="1"/>
</dbReference>
<proteinExistence type="predicted"/>
<keyword evidence="4" id="KW-1185">Reference proteome</keyword>
<accession>Q2CGH0</accession>
<dbReference type="Proteomes" id="UP000003635">
    <property type="component" value="Unassembled WGS sequence"/>
</dbReference>